<dbReference type="PANTHER" id="PTHR38766">
    <property type="entry name" value="FLAGELLAR PROTEIN FLIO"/>
    <property type="match status" value="1"/>
</dbReference>
<comment type="caution">
    <text evidence="10">The sequence shown here is derived from an EMBL/GenBank/DDBJ whole genome shotgun (WGS) entry which is preliminary data.</text>
</comment>
<evidence type="ECO:0000256" key="3">
    <source>
        <dbReference type="ARBA" id="ARBA00022989"/>
    </source>
</evidence>
<dbReference type="InterPro" id="IPR022781">
    <property type="entry name" value="Flagellar_biosynth_FliO"/>
</dbReference>
<evidence type="ECO:0000313" key="10">
    <source>
        <dbReference type="EMBL" id="HHJ53661.1"/>
    </source>
</evidence>
<evidence type="ECO:0000256" key="5">
    <source>
        <dbReference type="ARBA" id="ARBA00023143"/>
    </source>
</evidence>
<name>A0A7V5PR85_CALAY</name>
<keyword evidence="2 7" id="KW-0812">Transmembrane</keyword>
<protein>
    <recommendedName>
        <fullName evidence="7">Flagellar protein</fullName>
    </recommendedName>
</protein>
<evidence type="ECO:0000256" key="6">
    <source>
        <dbReference type="ARBA" id="ARBA00037937"/>
    </source>
</evidence>
<evidence type="ECO:0000256" key="9">
    <source>
        <dbReference type="SAM" id="SignalP"/>
    </source>
</evidence>
<organism evidence="10">
    <name type="scientific">Caldithrix abyssi</name>
    <dbReference type="NCBI Taxonomy" id="187145"/>
    <lineage>
        <taxon>Bacteria</taxon>
        <taxon>Pseudomonadati</taxon>
        <taxon>Calditrichota</taxon>
        <taxon>Calditrichia</taxon>
        <taxon>Calditrichales</taxon>
        <taxon>Calditrichaceae</taxon>
        <taxon>Caldithrix</taxon>
    </lineage>
</organism>
<keyword evidence="10" id="KW-0966">Cell projection</keyword>
<gene>
    <name evidence="10" type="primary">fliO</name>
    <name evidence="10" type="ORF">ENJ89_10735</name>
</gene>
<evidence type="ECO:0000256" key="8">
    <source>
        <dbReference type="SAM" id="MobiDB-lite"/>
    </source>
</evidence>
<proteinExistence type="inferred from homology"/>
<dbReference type="NCBIfam" id="TIGR03500">
    <property type="entry name" value="FliO_TIGR"/>
    <property type="match status" value="1"/>
</dbReference>
<comment type="similarity">
    <text evidence="6 7">Belongs to the FliO/MopB family.</text>
</comment>
<keyword evidence="1 7" id="KW-1003">Cell membrane</keyword>
<evidence type="ECO:0000256" key="7">
    <source>
        <dbReference type="RuleBase" id="RU362064"/>
    </source>
</evidence>
<keyword evidence="5 7" id="KW-0975">Bacterial flagellum</keyword>
<sequence>MKAFVVRLIFIAMLFGAASAFAQQKDTLLFPATADSLVQQATQEHSLSGYYYRALFATVVIIGLIILGAKWYRRFSGQKYVPARQSIKILARRNVGAKQSIMIVAVEGRKLALGVTDHSITTLAELGPLSEEEATKEEVPAAPSFSQLLKKMKNK</sequence>
<dbReference type="Pfam" id="PF04347">
    <property type="entry name" value="FliO"/>
    <property type="match status" value="1"/>
</dbReference>
<keyword evidence="10" id="KW-0969">Cilium</keyword>
<reference evidence="10" key="1">
    <citation type="journal article" date="2020" name="mSystems">
        <title>Genome- and Community-Level Interaction Insights into Carbon Utilization and Element Cycling Functions of Hydrothermarchaeota in Hydrothermal Sediment.</title>
        <authorList>
            <person name="Zhou Z."/>
            <person name="Liu Y."/>
            <person name="Xu W."/>
            <person name="Pan J."/>
            <person name="Luo Z.H."/>
            <person name="Li M."/>
        </authorList>
    </citation>
    <scope>NUCLEOTIDE SEQUENCE [LARGE SCALE GENOMIC DNA]</scope>
    <source>
        <strain evidence="10">HyVt-527</strain>
    </source>
</reference>
<accession>A0A7V5PR85</accession>
<evidence type="ECO:0000256" key="2">
    <source>
        <dbReference type="ARBA" id="ARBA00022692"/>
    </source>
</evidence>
<dbReference type="GO" id="GO:0044781">
    <property type="term" value="P:bacterial-type flagellum organization"/>
    <property type="evidence" value="ECO:0007669"/>
    <property type="project" value="UniProtKB-UniRule"/>
</dbReference>
<dbReference type="GO" id="GO:0005886">
    <property type="term" value="C:plasma membrane"/>
    <property type="evidence" value="ECO:0007669"/>
    <property type="project" value="UniProtKB-SubCell"/>
</dbReference>
<dbReference type="InterPro" id="IPR052205">
    <property type="entry name" value="FliO/MopB"/>
</dbReference>
<evidence type="ECO:0000256" key="4">
    <source>
        <dbReference type="ARBA" id="ARBA00023136"/>
    </source>
</evidence>
<keyword evidence="4 7" id="KW-0472">Membrane</keyword>
<feature type="region of interest" description="Disordered" evidence="8">
    <location>
        <begin position="131"/>
        <end position="155"/>
    </location>
</feature>
<keyword evidence="10" id="KW-0282">Flagellum</keyword>
<keyword evidence="3 7" id="KW-1133">Transmembrane helix</keyword>
<dbReference type="GO" id="GO:0009425">
    <property type="term" value="C:bacterial-type flagellum basal body"/>
    <property type="evidence" value="ECO:0007669"/>
    <property type="project" value="UniProtKB-SubCell"/>
</dbReference>
<dbReference type="Proteomes" id="UP000886124">
    <property type="component" value="Unassembled WGS sequence"/>
</dbReference>
<dbReference type="AlphaFoldDB" id="A0A7V5PR85"/>
<evidence type="ECO:0000256" key="1">
    <source>
        <dbReference type="ARBA" id="ARBA00022475"/>
    </source>
</evidence>
<dbReference type="EMBL" id="DROD01000679">
    <property type="protein sequence ID" value="HHJ53661.1"/>
    <property type="molecule type" value="Genomic_DNA"/>
</dbReference>
<feature type="chain" id="PRO_5031562874" description="Flagellar protein" evidence="9">
    <location>
        <begin position="23"/>
        <end position="155"/>
    </location>
</feature>
<feature type="signal peptide" evidence="9">
    <location>
        <begin position="1"/>
        <end position="22"/>
    </location>
</feature>
<comment type="subcellular location">
    <subcellularLocation>
        <location evidence="7">Cell membrane</location>
    </subcellularLocation>
    <subcellularLocation>
        <location evidence="7">Bacterial flagellum basal body</location>
    </subcellularLocation>
</comment>
<keyword evidence="9" id="KW-0732">Signal</keyword>
<dbReference type="PANTHER" id="PTHR38766:SF1">
    <property type="entry name" value="FLAGELLAR PROTEIN FLIO"/>
    <property type="match status" value="1"/>
</dbReference>
<feature type="transmembrane region" description="Helical" evidence="7">
    <location>
        <begin position="50"/>
        <end position="69"/>
    </location>
</feature>